<evidence type="ECO:0000256" key="4">
    <source>
        <dbReference type="ARBA" id="ARBA00022692"/>
    </source>
</evidence>
<protein>
    <recommendedName>
        <fullName evidence="11">ABC transporter domain-containing protein</fullName>
    </recommendedName>
</protein>
<dbReference type="PROSITE" id="PS00211">
    <property type="entry name" value="ABC_TRANSPORTER_1"/>
    <property type="match status" value="1"/>
</dbReference>
<dbReference type="GO" id="GO:0016020">
    <property type="term" value="C:membrane"/>
    <property type="evidence" value="ECO:0007669"/>
    <property type="project" value="UniProtKB-SubCell"/>
</dbReference>
<evidence type="ECO:0000256" key="8">
    <source>
        <dbReference type="ARBA" id="ARBA00023136"/>
    </source>
</evidence>
<evidence type="ECO:0000256" key="6">
    <source>
        <dbReference type="ARBA" id="ARBA00022840"/>
    </source>
</evidence>
<evidence type="ECO:0000256" key="2">
    <source>
        <dbReference type="ARBA" id="ARBA00005814"/>
    </source>
</evidence>
<dbReference type="InterPro" id="IPR003439">
    <property type="entry name" value="ABC_transporter-like_ATP-bd"/>
</dbReference>
<dbReference type="InterPro" id="IPR003593">
    <property type="entry name" value="AAA+_ATPase"/>
</dbReference>
<comment type="similarity">
    <text evidence="2">Belongs to the ABC transporter superfamily. ABCG family. Eye pigment precursor importer (TC 3.A.1.204) subfamily.</text>
</comment>
<evidence type="ECO:0000256" key="7">
    <source>
        <dbReference type="ARBA" id="ARBA00022989"/>
    </source>
</evidence>
<feature type="transmembrane region" description="Helical" evidence="10">
    <location>
        <begin position="482"/>
        <end position="509"/>
    </location>
</feature>
<dbReference type="PANTHER" id="PTHR48042">
    <property type="entry name" value="ABC TRANSPORTER G FAMILY MEMBER 11"/>
    <property type="match status" value="1"/>
</dbReference>
<dbReference type="InterPro" id="IPR017871">
    <property type="entry name" value="ABC_transporter-like_CS"/>
</dbReference>
<organism evidence="12 13">
    <name type="scientific">Cinchona calisaya</name>
    <dbReference type="NCBI Taxonomy" id="153742"/>
    <lineage>
        <taxon>Eukaryota</taxon>
        <taxon>Viridiplantae</taxon>
        <taxon>Streptophyta</taxon>
        <taxon>Embryophyta</taxon>
        <taxon>Tracheophyta</taxon>
        <taxon>Spermatophyta</taxon>
        <taxon>Magnoliopsida</taxon>
        <taxon>eudicotyledons</taxon>
        <taxon>Gunneridae</taxon>
        <taxon>Pentapetalae</taxon>
        <taxon>asterids</taxon>
        <taxon>lamiids</taxon>
        <taxon>Gentianales</taxon>
        <taxon>Rubiaceae</taxon>
        <taxon>Cinchonoideae</taxon>
        <taxon>Cinchoneae</taxon>
        <taxon>Cinchona</taxon>
    </lineage>
</organism>
<keyword evidence="6" id="KW-0067">ATP-binding</keyword>
<dbReference type="InterPro" id="IPR027417">
    <property type="entry name" value="P-loop_NTPase"/>
</dbReference>
<dbReference type="Pfam" id="PF00005">
    <property type="entry name" value="ABC_tran"/>
    <property type="match status" value="1"/>
</dbReference>
<evidence type="ECO:0000256" key="10">
    <source>
        <dbReference type="SAM" id="Phobius"/>
    </source>
</evidence>
<dbReference type="PROSITE" id="PS50893">
    <property type="entry name" value="ABC_TRANSPORTER_2"/>
    <property type="match status" value="1"/>
</dbReference>
<dbReference type="EMBL" id="JBJUIK010000010">
    <property type="protein sequence ID" value="KAL3515520.1"/>
    <property type="molecule type" value="Genomic_DNA"/>
</dbReference>
<dbReference type="Proteomes" id="UP001630127">
    <property type="component" value="Unassembled WGS sequence"/>
</dbReference>
<sequence>MASSSFNPQPRPSFDGYDHDDDELTIKSPNNSLQEIKISIEMERNDGEENDGPNDCKTNSFENIGVFLTWDDLWVTVPNGSKGCKSILQGLTGYARPGELLAIMGPSGCGKSTLLDALAGRLNTRSKQSGEILINGRMQQLAYGTSAYVTNDNILTWTLTTREAVYYSARLQLPNTMSRAEKIERADMVIKEMGLQSCIDTRIGGWGNKGLSSGQQRRVSICIEMLTRPQLLFLDEPTSGLDSAASYYVMNRIVELAKEHGMTVVASIHQPSAEVCNLLDNLCLLSSGRTIYFGPSFAANQFFERNGFSCHDIQNPADHYLRMINTDFDQDIESAAEGKTPTKEVIEKLVESYASSDTYNLILREVAQINGQQLRIMKKKRSRASFFPQCLVLTERSFVNMYRDLGYYWLRLAIYIALAFGLGSVFYNVGNSYNSINARASMLMFVASLLTLMTIGGFPSFVEEMKVFRRERLNGHYGVAAFVISNIISSILFLFLIAIIPGIIAYYLVGLQQKNERFIYFTMILLACIMLVEGLMMIVASVVPNFLMGLIIGAGIQGVMMLSGGFFRLPNDLPRLFWKYPLFYISFHRYAFQGLYKNEFEGLKFPINNKMVGGPSYIHGETILRDTYQVDMEYSKWIDLAILFVMVVFYRVLFLGIIKIGETVKPLVKQIYVGLSFKRN</sequence>
<evidence type="ECO:0000259" key="11">
    <source>
        <dbReference type="PROSITE" id="PS50893"/>
    </source>
</evidence>
<feature type="transmembrane region" description="Helical" evidence="10">
    <location>
        <begin position="442"/>
        <end position="462"/>
    </location>
</feature>
<gene>
    <name evidence="12" type="ORF">ACH5RR_022422</name>
</gene>
<accession>A0ABD2ZB61</accession>
<feature type="transmembrane region" description="Helical" evidence="10">
    <location>
        <begin position="408"/>
        <end position="430"/>
    </location>
</feature>
<dbReference type="InterPro" id="IPR013525">
    <property type="entry name" value="ABC2_TM"/>
</dbReference>
<evidence type="ECO:0000256" key="5">
    <source>
        <dbReference type="ARBA" id="ARBA00022741"/>
    </source>
</evidence>
<dbReference type="SMART" id="SM00382">
    <property type="entry name" value="AAA"/>
    <property type="match status" value="1"/>
</dbReference>
<feature type="transmembrane region" description="Helical" evidence="10">
    <location>
        <begin position="518"/>
        <end position="540"/>
    </location>
</feature>
<keyword evidence="8 10" id="KW-0472">Membrane</keyword>
<evidence type="ECO:0000256" key="3">
    <source>
        <dbReference type="ARBA" id="ARBA00022448"/>
    </source>
</evidence>
<evidence type="ECO:0000313" key="13">
    <source>
        <dbReference type="Proteomes" id="UP001630127"/>
    </source>
</evidence>
<evidence type="ECO:0000313" key="12">
    <source>
        <dbReference type="EMBL" id="KAL3515520.1"/>
    </source>
</evidence>
<dbReference type="GO" id="GO:0005524">
    <property type="term" value="F:ATP binding"/>
    <property type="evidence" value="ECO:0007669"/>
    <property type="project" value="UniProtKB-KW"/>
</dbReference>
<feature type="transmembrane region" description="Helical" evidence="10">
    <location>
        <begin position="637"/>
        <end position="658"/>
    </location>
</feature>
<feature type="transmembrane region" description="Helical" evidence="10">
    <location>
        <begin position="546"/>
        <end position="569"/>
    </location>
</feature>
<feature type="domain" description="ABC transporter" evidence="11">
    <location>
        <begin position="68"/>
        <end position="312"/>
    </location>
</feature>
<dbReference type="InterPro" id="IPR052215">
    <property type="entry name" value="Plant_ABCG"/>
</dbReference>
<evidence type="ECO:0000256" key="9">
    <source>
        <dbReference type="SAM" id="MobiDB-lite"/>
    </source>
</evidence>
<reference evidence="12 13" key="1">
    <citation type="submission" date="2024-11" db="EMBL/GenBank/DDBJ databases">
        <title>A near-complete genome assembly of Cinchona calisaya.</title>
        <authorList>
            <person name="Lian D.C."/>
            <person name="Zhao X.W."/>
            <person name="Wei L."/>
        </authorList>
    </citation>
    <scope>NUCLEOTIDE SEQUENCE [LARGE SCALE GENOMIC DNA]</scope>
    <source>
        <tissue evidence="12">Nenye</tissue>
    </source>
</reference>
<dbReference type="PANTHER" id="PTHR48042:SF4">
    <property type="entry name" value="ABC TRANSPORTER DOMAIN-CONTAINING PROTEIN"/>
    <property type="match status" value="1"/>
</dbReference>
<proteinExistence type="inferred from homology"/>
<keyword evidence="13" id="KW-1185">Reference proteome</keyword>
<name>A0ABD2ZB61_9GENT</name>
<dbReference type="Gene3D" id="3.40.50.300">
    <property type="entry name" value="P-loop containing nucleotide triphosphate hydrolases"/>
    <property type="match status" value="1"/>
</dbReference>
<feature type="region of interest" description="Disordered" evidence="9">
    <location>
        <begin position="1"/>
        <end position="31"/>
    </location>
</feature>
<dbReference type="FunFam" id="3.40.50.300:FF:001533">
    <property type="entry name" value="ABC transporter G family member 11"/>
    <property type="match status" value="1"/>
</dbReference>
<keyword evidence="7 10" id="KW-1133">Transmembrane helix</keyword>
<comment type="caution">
    <text evidence="12">The sequence shown here is derived from an EMBL/GenBank/DDBJ whole genome shotgun (WGS) entry which is preliminary data.</text>
</comment>
<dbReference type="Pfam" id="PF01061">
    <property type="entry name" value="ABC2_membrane"/>
    <property type="match status" value="1"/>
</dbReference>
<dbReference type="SUPFAM" id="SSF52540">
    <property type="entry name" value="P-loop containing nucleoside triphosphate hydrolases"/>
    <property type="match status" value="1"/>
</dbReference>
<evidence type="ECO:0000256" key="1">
    <source>
        <dbReference type="ARBA" id="ARBA00004141"/>
    </source>
</evidence>
<comment type="subcellular location">
    <subcellularLocation>
        <location evidence="1">Membrane</location>
        <topology evidence="1">Multi-pass membrane protein</topology>
    </subcellularLocation>
</comment>
<dbReference type="AlphaFoldDB" id="A0ABD2ZB61"/>
<keyword evidence="4 10" id="KW-0812">Transmembrane</keyword>
<keyword evidence="5" id="KW-0547">Nucleotide-binding</keyword>
<keyword evidence="3" id="KW-0813">Transport</keyword>